<dbReference type="Pfam" id="PF10647">
    <property type="entry name" value="Gmad1"/>
    <property type="match status" value="1"/>
</dbReference>
<name>A0A6J6CIM6_9ZZZZ</name>
<organism evidence="2">
    <name type="scientific">freshwater metagenome</name>
    <dbReference type="NCBI Taxonomy" id="449393"/>
    <lineage>
        <taxon>unclassified sequences</taxon>
        <taxon>metagenomes</taxon>
        <taxon>ecological metagenomes</taxon>
    </lineage>
</organism>
<dbReference type="InterPro" id="IPR059026">
    <property type="entry name" value="LpqB_N"/>
</dbReference>
<sequence length="543" mass="56851">MRALVALVLVAALSGCATLPVSGPVRIGPDLAQPSDDNSFYYSPSSPVDGASPTEILSGFLSAGTAPQNDYAIAREFLDESIRATWNPNQELLIQRATPRITITENGNAFVEVDVSARIDANGRYETLPAGSTRVLEYAFTEEAGQVRLSSAPDTTMVIRPVFDVVFKSYSIFFLDKSKQTLVPELRWFPSNPATGTKLVNALLAGPSSWLADSVVSAIPTGTVLSIDAVTVQREVALVDLSAAALVAELSDRSLMKAQLVATLSQLPTITQVSISIERSAQDIPDSQITVSGAQAATLLAIGEEGLQALTGANQDATSAGVAFFASTEVFDFAVSKSEGKLAAVTEQGVIVTELANPGGDIESVDPRSSLVELDYDPLGYLWLVSSSQAFVDSLPIQAPWLAGEQILDFALSPEGSRVAVVLGSGSNQVLVAAVVRDENGVPIRLSSPISIAADSANPTKIAWFDSVTVAVVNSEPETANISLVSVGGTTRVILGVNDVSSLVALGDGSNLYALKESGELVVFRGSFWSSISTAISAIAIAR</sequence>
<dbReference type="Pfam" id="PF10646">
    <property type="entry name" value="Germane"/>
    <property type="match status" value="1"/>
</dbReference>
<feature type="domain" description="GerMN" evidence="1">
    <location>
        <begin position="196"/>
        <end position="286"/>
    </location>
</feature>
<dbReference type="Pfam" id="PF25976">
    <property type="entry name" value="LpqB_N"/>
    <property type="match status" value="1"/>
</dbReference>
<evidence type="ECO:0000313" key="2">
    <source>
        <dbReference type="EMBL" id="CAB4549993.1"/>
    </source>
</evidence>
<dbReference type="PROSITE" id="PS51257">
    <property type="entry name" value="PROKAR_LIPOPROTEIN"/>
    <property type="match status" value="1"/>
</dbReference>
<dbReference type="InterPro" id="IPR019606">
    <property type="entry name" value="GerMN"/>
</dbReference>
<reference evidence="2" key="1">
    <citation type="submission" date="2020-05" db="EMBL/GenBank/DDBJ databases">
        <authorList>
            <person name="Chiriac C."/>
            <person name="Salcher M."/>
            <person name="Ghai R."/>
            <person name="Kavagutti S V."/>
        </authorList>
    </citation>
    <scope>NUCLEOTIDE SEQUENCE</scope>
</reference>
<proteinExistence type="predicted"/>
<dbReference type="SMART" id="SM00909">
    <property type="entry name" value="Germane"/>
    <property type="match status" value="1"/>
</dbReference>
<accession>A0A6J6CIM6</accession>
<evidence type="ECO:0000259" key="1">
    <source>
        <dbReference type="SMART" id="SM00909"/>
    </source>
</evidence>
<gene>
    <name evidence="2" type="ORF">UFOPK1537_00244</name>
</gene>
<dbReference type="SUPFAM" id="SSF101898">
    <property type="entry name" value="NHL repeat"/>
    <property type="match status" value="1"/>
</dbReference>
<dbReference type="AlphaFoldDB" id="A0A6J6CIM6"/>
<dbReference type="EMBL" id="CAEZSX010000022">
    <property type="protein sequence ID" value="CAB4549993.1"/>
    <property type="molecule type" value="Genomic_DNA"/>
</dbReference>
<dbReference type="InterPro" id="IPR018910">
    <property type="entry name" value="LpqB_C"/>
</dbReference>
<protein>
    <submittedName>
        <fullName evidence="2">Unannotated protein</fullName>
    </submittedName>
</protein>